<dbReference type="Proteomes" id="UP001214530">
    <property type="component" value="Chromosome"/>
</dbReference>
<evidence type="ECO:0000313" key="2">
    <source>
        <dbReference type="EMBL" id="WEK21307.1"/>
    </source>
</evidence>
<accession>A0AAJ5WB33</accession>
<dbReference type="SUPFAM" id="SSF49464">
    <property type="entry name" value="Carboxypeptidase regulatory domain-like"/>
    <property type="match status" value="1"/>
</dbReference>
<feature type="domain" description="Outer membrane protein beta-barrel" evidence="1">
    <location>
        <begin position="423"/>
        <end position="773"/>
    </location>
</feature>
<dbReference type="InterPro" id="IPR041700">
    <property type="entry name" value="OMP_b-brl_3"/>
</dbReference>
<evidence type="ECO:0000313" key="3">
    <source>
        <dbReference type="Proteomes" id="UP001214530"/>
    </source>
</evidence>
<protein>
    <submittedName>
        <fullName evidence="2">Outer membrane beta-barrel protein</fullName>
    </submittedName>
</protein>
<dbReference type="InterPro" id="IPR008969">
    <property type="entry name" value="CarboxyPept-like_regulatory"/>
</dbReference>
<dbReference type="Pfam" id="PF14905">
    <property type="entry name" value="OMP_b-brl_3"/>
    <property type="match status" value="1"/>
</dbReference>
<dbReference type="SUPFAM" id="SSF56935">
    <property type="entry name" value="Porins"/>
    <property type="match status" value="1"/>
</dbReference>
<name>A0AAJ5WB33_9SPHI</name>
<sequence length="895" mass="99726">MHNRLLLFFGLFAMSIVCRSQTYSIVGSLLERDTLPLHGATISLVQDADSSKKSTVSDAQGEFSFTGLKSGHYQLKASYIGFITLEKAIIILNGSIQLGKIILSVSNNTLDEVRILERSPRVLQKGDTTEFDAKSYSANADASVEDLIKKMPGIEVSSSTATVKAQGEMVVKILLDGKPFMGNDASMALKNLPADIVSKIQVYDQRSEQSQFTGFSDGQTSKTINIVTKPDRRNGQFGKAYAGYGSDYRYQAGANINNFRGPQRISILGQSNNINNSKFTAVEVPANRTQGGGIATSNAGAINYTNTIGTSDLTASYSFEKNNIELQRSLFREYVSDSGLQYKQSDRTTSIGYVHKFNLRYDLKTDSMNSVLIQPIISIQQGDGYALSDATMGDNSQLLTQTTNSNRSTTNGYNIASDFLYRHRFQTQRRTLSSMLNVGSNDNRGQNTLKATSMFSDSASIDQRSNLANFGWHISVNPTYTEPMGEKGIVQVNYNFSLQDNTSQKNTYNYSSTTSKYDLKDSLFTNKFRSITTTQQFGLGYNFTNAKLNLSLGLSYQTLIINNKEEQSPLPDLTRKYINILPSAVANYKLALNKNLAITYRMTTIQPSVGQLQNVINNTNPILLTTGNPQLKQAYQHSLMTRYSMSTKEKSHSFFASATLTYTDKYITNSTYLAVNDVIIDGEILLKKGGQITMPVNLTGNYVVNSNVTYSAPLSAIKSNLNSSISYNYRNSPALVNNQINTSSLHAPGISLSLTSNINEKLDFSLASSVSYTLIHNGLQANTNNTFLSQTNTATLYWMFWRNFVCQTSLTGQFFSGLSSEYNQKYLLWNLSLAKKFLKNDRGEIRLSVFDVLRENNSIQRIVTNLYFEDQRAQVLMTYYMITFTYTFRDFSVKK</sequence>
<proteinExistence type="predicted"/>
<dbReference type="EMBL" id="CP119313">
    <property type="protein sequence ID" value="WEK21307.1"/>
    <property type="molecule type" value="Genomic_DNA"/>
</dbReference>
<evidence type="ECO:0000259" key="1">
    <source>
        <dbReference type="Pfam" id="PF14905"/>
    </source>
</evidence>
<gene>
    <name evidence="2" type="ORF">P0Y49_09155</name>
</gene>
<organism evidence="2 3">
    <name type="scientific">Candidatus Pedobacter colombiensis</name>
    <dbReference type="NCBI Taxonomy" id="3121371"/>
    <lineage>
        <taxon>Bacteria</taxon>
        <taxon>Pseudomonadati</taxon>
        <taxon>Bacteroidota</taxon>
        <taxon>Sphingobacteriia</taxon>
        <taxon>Sphingobacteriales</taxon>
        <taxon>Sphingobacteriaceae</taxon>
        <taxon>Pedobacter</taxon>
    </lineage>
</organism>
<reference evidence="2" key="1">
    <citation type="submission" date="2023-03" db="EMBL/GenBank/DDBJ databases">
        <title>Andean soil-derived lignocellulolytic bacterial consortium as a source of novel taxa and putative plastic-active enzymes.</title>
        <authorList>
            <person name="Diaz-Garcia L."/>
            <person name="Chuvochina M."/>
            <person name="Feuerriegel G."/>
            <person name="Bunk B."/>
            <person name="Sproer C."/>
            <person name="Streit W.R."/>
            <person name="Rodriguez L.M."/>
            <person name="Overmann J."/>
            <person name="Jimenez D.J."/>
        </authorList>
    </citation>
    <scope>NUCLEOTIDE SEQUENCE</scope>
    <source>
        <strain evidence="2">MAG 3858</strain>
    </source>
</reference>
<dbReference type="AlphaFoldDB" id="A0AAJ5WB33"/>
<dbReference type="Gene3D" id="2.60.40.1120">
    <property type="entry name" value="Carboxypeptidase-like, regulatory domain"/>
    <property type="match status" value="1"/>
</dbReference>
<dbReference type="Pfam" id="PF13620">
    <property type="entry name" value="CarboxypepD_reg"/>
    <property type="match status" value="1"/>
</dbReference>